<name>A0A3A4F0L4_9MICC</name>
<dbReference type="PROSITE" id="PS51729">
    <property type="entry name" value="GNAT_YJDJ"/>
    <property type="match status" value="1"/>
</dbReference>
<keyword evidence="3" id="KW-1185">Reference proteome</keyword>
<proteinExistence type="predicted"/>
<dbReference type="SUPFAM" id="SSF55729">
    <property type="entry name" value="Acyl-CoA N-acyltransferases (Nat)"/>
    <property type="match status" value="1"/>
</dbReference>
<dbReference type="InterPro" id="IPR016181">
    <property type="entry name" value="Acyl_CoA_acyltransferase"/>
</dbReference>
<evidence type="ECO:0000313" key="3">
    <source>
        <dbReference type="Proteomes" id="UP000266615"/>
    </source>
</evidence>
<dbReference type="Proteomes" id="UP000266615">
    <property type="component" value="Unassembled WGS sequence"/>
</dbReference>
<gene>
    <name evidence="2" type="ORF">D3250_05920</name>
</gene>
<dbReference type="RefSeq" id="WP_119902460.1">
    <property type="nucleotide sequence ID" value="NZ_QYZP01000002.1"/>
</dbReference>
<dbReference type="EMBL" id="QYZP01000002">
    <property type="protein sequence ID" value="RJN31673.1"/>
    <property type="molecule type" value="Genomic_DNA"/>
</dbReference>
<dbReference type="InterPro" id="IPR031165">
    <property type="entry name" value="GNAT_YJDJ"/>
</dbReference>
<evidence type="ECO:0000313" key="2">
    <source>
        <dbReference type="EMBL" id="RJN31673.1"/>
    </source>
</evidence>
<keyword evidence="2" id="KW-0808">Transferase</keyword>
<evidence type="ECO:0000259" key="1">
    <source>
        <dbReference type="PROSITE" id="PS51729"/>
    </source>
</evidence>
<protein>
    <submittedName>
        <fullName evidence="2">N-acetyltransferase</fullName>
    </submittedName>
</protein>
<organism evidence="2 3">
    <name type="scientific">Nesterenkonia natronophila</name>
    <dbReference type="NCBI Taxonomy" id="2174932"/>
    <lineage>
        <taxon>Bacteria</taxon>
        <taxon>Bacillati</taxon>
        <taxon>Actinomycetota</taxon>
        <taxon>Actinomycetes</taxon>
        <taxon>Micrococcales</taxon>
        <taxon>Micrococcaceae</taxon>
        <taxon>Nesterenkonia</taxon>
    </lineage>
</organism>
<sequence>MGTHRRNEQKNVHPAAELVIDHDRCRAELWDTVRGERTFIGFVGYAEETIGGQPVWLLMHTIVNDRFGRQGYARALVTLLLDRLAAEGKRFTSECTYIDQYLSRYPEYRKHQALLA</sequence>
<reference evidence="2 3" key="1">
    <citation type="submission" date="2018-09" db="EMBL/GenBank/DDBJ databases">
        <title>Nesterenkonia natronophila sp. nov., an alkaliphilic actinobacteriume isolated from a soda lake, and emended description of the genus Nesterenkonia.</title>
        <authorList>
            <person name="Menes R.J."/>
            <person name="Iriarte A."/>
        </authorList>
    </citation>
    <scope>NUCLEOTIDE SEQUENCE [LARGE SCALE GENOMIC DNA]</scope>
    <source>
        <strain evidence="2 3">M8</strain>
    </source>
</reference>
<accession>A0A3A4F0L4</accession>
<dbReference type="OrthoDB" id="5405911at2"/>
<feature type="domain" description="N-acetyltransferase" evidence="1">
    <location>
        <begin position="21"/>
        <end position="113"/>
    </location>
</feature>
<dbReference type="Gene3D" id="3.40.630.30">
    <property type="match status" value="1"/>
</dbReference>
<dbReference type="AlphaFoldDB" id="A0A3A4F0L4"/>
<dbReference type="Pfam" id="PF14542">
    <property type="entry name" value="Acetyltransf_CG"/>
    <property type="match status" value="1"/>
</dbReference>
<comment type="caution">
    <text evidence="2">The sequence shown here is derived from an EMBL/GenBank/DDBJ whole genome shotgun (WGS) entry which is preliminary data.</text>
</comment>
<dbReference type="GO" id="GO:0016740">
    <property type="term" value="F:transferase activity"/>
    <property type="evidence" value="ECO:0007669"/>
    <property type="project" value="UniProtKB-KW"/>
</dbReference>